<dbReference type="PROSITE" id="PS51635">
    <property type="entry name" value="PNPLA"/>
    <property type="match status" value="1"/>
</dbReference>
<evidence type="ECO:0000259" key="6">
    <source>
        <dbReference type="PROSITE" id="PS51635"/>
    </source>
</evidence>
<dbReference type="InterPro" id="IPR050301">
    <property type="entry name" value="NTE"/>
</dbReference>
<proteinExistence type="predicted"/>
<evidence type="ECO:0000313" key="8">
    <source>
        <dbReference type="Proteomes" id="UP001331561"/>
    </source>
</evidence>
<dbReference type="EMBL" id="JAYXHS010000001">
    <property type="protein sequence ID" value="MEC5385647.1"/>
    <property type="molecule type" value="Genomic_DNA"/>
</dbReference>
<sequence>MNRRNFVGLLPLAAALQACSSFSSKPVVAETVGPVVATPKPKPKLGLALGGGAARGFAHIGVIKALETSGLAPDIVVGTSVGAVVGSLYAAGFDVFELQKMAIQLEESALTDWSVFDRGFLKGEALERFINQQVSNRPIEQLKRRFAAVATDLAAGETAVFTSGNTGTAVRASAAIPGVFAPVVIRGREYVDGGLTSPIPVKAARQLGADIVIAVDISAKPSGKKNQGGIDLLLDTIAVMGHSIGARDLGDADIVIRPDLLGVAATNFQQRNEAILQGERVGFAAIPRVREKLAAAGGR</sequence>
<feature type="domain" description="PNPLA" evidence="6">
    <location>
        <begin position="47"/>
        <end position="205"/>
    </location>
</feature>
<dbReference type="InterPro" id="IPR016035">
    <property type="entry name" value="Acyl_Trfase/lysoPLipase"/>
</dbReference>
<comment type="caution">
    <text evidence="7">The sequence shown here is derived from an EMBL/GenBank/DDBJ whole genome shotgun (WGS) entry which is preliminary data.</text>
</comment>
<dbReference type="PROSITE" id="PS51257">
    <property type="entry name" value="PROKAR_LIPOPROTEIN"/>
    <property type="match status" value="1"/>
</dbReference>
<dbReference type="Pfam" id="PF01734">
    <property type="entry name" value="Patatin"/>
    <property type="match status" value="1"/>
</dbReference>
<protein>
    <submittedName>
        <fullName evidence="7">Patatin-like phospholipase family protein</fullName>
    </submittedName>
</protein>
<feature type="short sequence motif" description="GXSXG" evidence="4">
    <location>
        <begin position="78"/>
        <end position="82"/>
    </location>
</feature>
<keyword evidence="3 4" id="KW-0443">Lipid metabolism</keyword>
<dbReference type="InterPro" id="IPR002641">
    <property type="entry name" value="PNPLA_dom"/>
</dbReference>
<evidence type="ECO:0000256" key="5">
    <source>
        <dbReference type="SAM" id="SignalP"/>
    </source>
</evidence>
<keyword evidence="5" id="KW-0732">Signal</keyword>
<feature type="chain" id="PRO_5046080248" evidence="5">
    <location>
        <begin position="30"/>
        <end position="299"/>
    </location>
</feature>
<evidence type="ECO:0000256" key="1">
    <source>
        <dbReference type="ARBA" id="ARBA00022801"/>
    </source>
</evidence>
<keyword evidence="8" id="KW-1185">Reference proteome</keyword>
<organism evidence="7 8">
    <name type="scientific">Uliginosibacterium silvisoli</name>
    <dbReference type="NCBI Taxonomy" id="3114758"/>
    <lineage>
        <taxon>Bacteria</taxon>
        <taxon>Pseudomonadati</taxon>
        <taxon>Pseudomonadota</taxon>
        <taxon>Betaproteobacteria</taxon>
        <taxon>Rhodocyclales</taxon>
        <taxon>Zoogloeaceae</taxon>
        <taxon>Uliginosibacterium</taxon>
    </lineage>
</organism>
<name>A0ABU6K1V8_9RHOO</name>
<dbReference type="SUPFAM" id="SSF52151">
    <property type="entry name" value="FabD/lysophospholipase-like"/>
    <property type="match status" value="1"/>
</dbReference>
<feature type="short sequence motif" description="DGA/G" evidence="4">
    <location>
        <begin position="192"/>
        <end position="194"/>
    </location>
</feature>
<evidence type="ECO:0000256" key="2">
    <source>
        <dbReference type="ARBA" id="ARBA00022963"/>
    </source>
</evidence>
<evidence type="ECO:0000313" key="7">
    <source>
        <dbReference type="EMBL" id="MEC5385647.1"/>
    </source>
</evidence>
<evidence type="ECO:0000256" key="4">
    <source>
        <dbReference type="PROSITE-ProRule" id="PRU01161"/>
    </source>
</evidence>
<reference evidence="7 8" key="1">
    <citation type="submission" date="2024-01" db="EMBL/GenBank/DDBJ databases">
        <title>Uliginosibacterium soil sp. nov.</title>
        <authorList>
            <person name="Lv Y."/>
        </authorList>
    </citation>
    <scope>NUCLEOTIDE SEQUENCE [LARGE SCALE GENOMIC DNA]</scope>
    <source>
        <strain evidence="7 8">H3</strain>
    </source>
</reference>
<dbReference type="PANTHER" id="PTHR14226">
    <property type="entry name" value="NEUROPATHY TARGET ESTERASE/SWISS CHEESE D.MELANOGASTER"/>
    <property type="match status" value="1"/>
</dbReference>
<dbReference type="RefSeq" id="WP_327598597.1">
    <property type="nucleotide sequence ID" value="NZ_JAYXHS010000001.1"/>
</dbReference>
<accession>A0ABU6K1V8</accession>
<dbReference type="Gene3D" id="3.40.1090.10">
    <property type="entry name" value="Cytosolic phospholipase A2 catalytic domain"/>
    <property type="match status" value="2"/>
</dbReference>
<comment type="caution">
    <text evidence="4">Lacks conserved residue(s) required for the propagation of feature annotation.</text>
</comment>
<keyword evidence="1 4" id="KW-0378">Hydrolase</keyword>
<keyword evidence="2 4" id="KW-0442">Lipid degradation</keyword>
<dbReference type="PANTHER" id="PTHR14226:SF76">
    <property type="entry name" value="NTE FAMILY PROTEIN RSSA"/>
    <property type="match status" value="1"/>
</dbReference>
<feature type="signal peptide" evidence="5">
    <location>
        <begin position="1"/>
        <end position="29"/>
    </location>
</feature>
<evidence type="ECO:0000256" key="3">
    <source>
        <dbReference type="ARBA" id="ARBA00023098"/>
    </source>
</evidence>
<gene>
    <name evidence="7" type="ORF">VVD49_07920</name>
</gene>
<feature type="active site" description="Nucleophile" evidence="4">
    <location>
        <position position="80"/>
    </location>
</feature>
<dbReference type="Proteomes" id="UP001331561">
    <property type="component" value="Unassembled WGS sequence"/>
</dbReference>
<dbReference type="CDD" id="cd07205">
    <property type="entry name" value="Pat_PNPLA6_PNPLA7_NTE1_like"/>
    <property type="match status" value="1"/>
</dbReference>
<feature type="active site" description="Proton acceptor" evidence="4">
    <location>
        <position position="192"/>
    </location>
</feature>